<dbReference type="InterPro" id="IPR036865">
    <property type="entry name" value="CRAL-TRIO_dom_sf"/>
</dbReference>
<dbReference type="Pfam" id="PF00650">
    <property type="entry name" value="CRAL_TRIO"/>
    <property type="match status" value="1"/>
</dbReference>
<dbReference type="Proteomes" id="UP001054902">
    <property type="component" value="Unassembled WGS sequence"/>
</dbReference>
<keyword evidence="4" id="KW-1185">Reference proteome</keyword>
<feature type="domain" description="CRAL-TRIO" evidence="2">
    <location>
        <begin position="179"/>
        <end position="348"/>
    </location>
</feature>
<reference evidence="3 4" key="1">
    <citation type="journal article" date="2021" name="Sci. Rep.">
        <title>The genome of the diatom Chaetoceros tenuissimus carries an ancient integrated fragment of an extant virus.</title>
        <authorList>
            <person name="Hongo Y."/>
            <person name="Kimura K."/>
            <person name="Takaki Y."/>
            <person name="Yoshida Y."/>
            <person name="Baba S."/>
            <person name="Kobayashi G."/>
            <person name="Nagasaki K."/>
            <person name="Hano T."/>
            <person name="Tomaru Y."/>
        </authorList>
    </citation>
    <scope>NUCLEOTIDE SEQUENCE [LARGE SCALE GENOMIC DNA]</scope>
    <source>
        <strain evidence="3 4">NIES-3715</strain>
    </source>
</reference>
<dbReference type="InterPro" id="IPR001251">
    <property type="entry name" value="CRAL-TRIO_dom"/>
</dbReference>
<sequence length="348" mass="40766">MSCFGNFDNLLYLLGLKTEEQNVVTEIPVEKKKRRFFRRKKNGDKKKRKKRRQKGRRLRRFMKRKNTNLSSSSVVTVASELSTSSDDYKTNEKELQRRFPQSTFAERKRFLQGRTLIRATEKMDIYMKWRKDYDLDRAKQVMSKNRQGVTDEDTWDFAVNWASKQSKQSLKQEKSLPRIVKFGRGRNDLRTKDSKRLVQVLPGMIDKKMAPLEFYALCVAIYLDMKLDRNSDESIYILVDVRAGVGWPNGSPTSLIPFVKNLIRILSDTMPERMCQTHVFPIPTIAKPIWSIYKKFLDEKLVKKVNVFWGAASADSPLPKSLRFQCSDSLTSKLLQTLEESRFDEFML</sequence>
<proteinExistence type="predicted"/>
<evidence type="ECO:0000256" key="1">
    <source>
        <dbReference type="SAM" id="MobiDB-lite"/>
    </source>
</evidence>
<organism evidence="3 4">
    <name type="scientific">Chaetoceros tenuissimus</name>
    <dbReference type="NCBI Taxonomy" id="426638"/>
    <lineage>
        <taxon>Eukaryota</taxon>
        <taxon>Sar</taxon>
        <taxon>Stramenopiles</taxon>
        <taxon>Ochrophyta</taxon>
        <taxon>Bacillariophyta</taxon>
        <taxon>Coscinodiscophyceae</taxon>
        <taxon>Chaetocerotophycidae</taxon>
        <taxon>Chaetocerotales</taxon>
        <taxon>Chaetocerotaceae</taxon>
        <taxon>Chaetoceros</taxon>
    </lineage>
</organism>
<protein>
    <recommendedName>
        <fullName evidence="2">CRAL-TRIO domain-containing protein</fullName>
    </recommendedName>
</protein>
<dbReference type="PROSITE" id="PS50191">
    <property type="entry name" value="CRAL_TRIO"/>
    <property type="match status" value="1"/>
</dbReference>
<gene>
    <name evidence="3" type="ORF">CTEN210_08240</name>
</gene>
<dbReference type="Gene3D" id="3.40.525.10">
    <property type="entry name" value="CRAL-TRIO lipid binding domain"/>
    <property type="match status" value="1"/>
</dbReference>
<dbReference type="AlphaFoldDB" id="A0AAD3CWA4"/>
<name>A0AAD3CWA4_9STRA</name>
<feature type="region of interest" description="Disordered" evidence="1">
    <location>
        <begin position="37"/>
        <end position="56"/>
    </location>
</feature>
<evidence type="ECO:0000313" key="4">
    <source>
        <dbReference type="Proteomes" id="UP001054902"/>
    </source>
</evidence>
<evidence type="ECO:0000259" key="2">
    <source>
        <dbReference type="PROSITE" id="PS50191"/>
    </source>
</evidence>
<dbReference type="EMBL" id="BLLK01000045">
    <property type="protein sequence ID" value="GFH51764.1"/>
    <property type="molecule type" value="Genomic_DNA"/>
</dbReference>
<accession>A0AAD3CWA4</accession>
<comment type="caution">
    <text evidence="3">The sequence shown here is derived from an EMBL/GenBank/DDBJ whole genome shotgun (WGS) entry which is preliminary data.</text>
</comment>
<evidence type="ECO:0000313" key="3">
    <source>
        <dbReference type="EMBL" id="GFH51764.1"/>
    </source>
</evidence>
<dbReference type="SUPFAM" id="SSF52087">
    <property type="entry name" value="CRAL/TRIO domain"/>
    <property type="match status" value="1"/>
</dbReference>
<dbReference type="CDD" id="cd00170">
    <property type="entry name" value="SEC14"/>
    <property type="match status" value="1"/>
</dbReference>